<proteinExistence type="predicted"/>
<protein>
    <submittedName>
        <fullName evidence="3">Patronin-like</fullName>
    </submittedName>
</protein>
<accession>A0A3Q0J3D8</accession>
<keyword evidence="2" id="KW-1185">Reference proteome</keyword>
<dbReference type="InterPro" id="IPR032940">
    <property type="entry name" value="CAMSAP"/>
</dbReference>
<dbReference type="Pfam" id="PF25532">
    <property type="entry name" value="CH_CAMSAP2_N"/>
    <property type="match status" value="1"/>
</dbReference>
<evidence type="ECO:0000313" key="3">
    <source>
        <dbReference type="RefSeq" id="XP_026681473.1"/>
    </source>
</evidence>
<dbReference type="GO" id="GO:0007026">
    <property type="term" value="P:negative regulation of microtubule depolymerization"/>
    <property type="evidence" value="ECO:0007669"/>
    <property type="project" value="TreeGrafter"/>
</dbReference>
<name>A0A3Q0J3D8_DIACI</name>
<dbReference type="GeneID" id="103512089"/>
<dbReference type="GO" id="GO:0036449">
    <property type="term" value="C:microtubule minus-end"/>
    <property type="evidence" value="ECO:0007669"/>
    <property type="project" value="TreeGrafter"/>
</dbReference>
<dbReference type="PaxDb" id="121845-A0A3Q0J3D8"/>
<dbReference type="GO" id="GO:0005516">
    <property type="term" value="F:calmodulin binding"/>
    <property type="evidence" value="ECO:0007669"/>
    <property type="project" value="InterPro"/>
</dbReference>
<evidence type="ECO:0000259" key="1">
    <source>
        <dbReference type="Pfam" id="PF25532"/>
    </source>
</evidence>
<dbReference type="AlphaFoldDB" id="A0A3Q0J3D8"/>
<gene>
    <name evidence="3" type="primary">LOC103512089</name>
</gene>
<feature type="domain" description="CASAMP N-terminal" evidence="1">
    <location>
        <begin position="62"/>
        <end position="163"/>
    </location>
</feature>
<dbReference type="GO" id="GO:0051011">
    <property type="term" value="F:microtubule minus-end binding"/>
    <property type="evidence" value="ECO:0007669"/>
    <property type="project" value="TreeGrafter"/>
</dbReference>
<evidence type="ECO:0000313" key="2">
    <source>
        <dbReference type="Proteomes" id="UP000079169"/>
    </source>
</evidence>
<dbReference type="KEGG" id="dci:103512089"/>
<dbReference type="Proteomes" id="UP000079169">
    <property type="component" value="Unplaced"/>
</dbReference>
<reference evidence="3" key="1">
    <citation type="submission" date="2025-08" db="UniProtKB">
        <authorList>
            <consortium name="RefSeq"/>
        </authorList>
    </citation>
    <scope>IDENTIFICATION</scope>
</reference>
<dbReference type="InterPro" id="IPR058042">
    <property type="entry name" value="CAMSAP_N"/>
</dbReference>
<organism evidence="2 3">
    <name type="scientific">Diaphorina citri</name>
    <name type="common">Asian citrus psyllid</name>
    <dbReference type="NCBI Taxonomy" id="121845"/>
    <lineage>
        <taxon>Eukaryota</taxon>
        <taxon>Metazoa</taxon>
        <taxon>Ecdysozoa</taxon>
        <taxon>Arthropoda</taxon>
        <taxon>Hexapoda</taxon>
        <taxon>Insecta</taxon>
        <taxon>Pterygota</taxon>
        <taxon>Neoptera</taxon>
        <taxon>Paraneoptera</taxon>
        <taxon>Hemiptera</taxon>
        <taxon>Sternorrhyncha</taxon>
        <taxon>Psylloidea</taxon>
        <taxon>Psyllidae</taxon>
        <taxon>Diaphorininae</taxon>
        <taxon>Diaphorina</taxon>
    </lineage>
</organism>
<dbReference type="GO" id="GO:0031122">
    <property type="term" value="P:cytoplasmic microtubule organization"/>
    <property type="evidence" value="ECO:0007669"/>
    <property type="project" value="TreeGrafter"/>
</dbReference>
<dbReference type="RefSeq" id="XP_026681473.1">
    <property type="nucleotide sequence ID" value="XM_026825672.1"/>
</dbReference>
<sequence length="163" mass="18554">MVVKLSNILKPFSNRLQFKLNRSDNSVSSSTSASSIEHGKITLTSNFSTPPAHTSAPLPRYESAKQRATVKWLLSKAYNNKVPDNIREPFYKDHENQEHLKPQLVHSFANAELYCLALANIYTDPNYHNLNHWGILRALNNKGIFPDKRLTETVLIQTNPLKL</sequence>
<feature type="non-terminal residue" evidence="3">
    <location>
        <position position="163"/>
    </location>
</feature>
<dbReference type="STRING" id="121845.A0A3Q0J3D8"/>
<dbReference type="PANTHER" id="PTHR21595:SF0">
    <property type="entry name" value="PATRONIN"/>
    <property type="match status" value="1"/>
</dbReference>
<dbReference type="PANTHER" id="PTHR21595">
    <property type="entry name" value="PATRONIN"/>
    <property type="match status" value="1"/>
</dbReference>